<protein>
    <submittedName>
        <fullName evidence="4">Antitoxin VapB</fullName>
    </submittedName>
</protein>
<name>A0A240E856_9GAMM</name>
<sequence length="79" mass="9109">MNSKVTRLFKNGSNQAVRIPKEMAFDSEQVRLYREGNKLIIEAVQPKAGLEQLLQSWQPLNEDFPEIEDLPFTTKGIFD</sequence>
<dbReference type="SMART" id="SM00966">
    <property type="entry name" value="SpoVT_AbrB"/>
    <property type="match status" value="1"/>
</dbReference>
<keyword evidence="2" id="KW-0238">DNA-binding</keyword>
<dbReference type="PANTHER" id="PTHR37550:SF1">
    <property type="entry name" value="SSL1300 PROTEIN"/>
    <property type="match status" value="1"/>
</dbReference>
<evidence type="ECO:0000313" key="5">
    <source>
        <dbReference type="Proteomes" id="UP000219042"/>
    </source>
</evidence>
<dbReference type="AlphaFoldDB" id="A0A240E856"/>
<dbReference type="SUPFAM" id="SSF89447">
    <property type="entry name" value="AbrB/MazE/MraZ-like"/>
    <property type="match status" value="1"/>
</dbReference>
<dbReference type="PANTHER" id="PTHR37550">
    <property type="entry name" value="ANTITOXIN VAPB1"/>
    <property type="match status" value="1"/>
</dbReference>
<keyword evidence="5" id="KW-1185">Reference proteome</keyword>
<accession>A0A240E856</accession>
<proteinExistence type="inferred from homology"/>
<dbReference type="PROSITE" id="PS51740">
    <property type="entry name" value="SPOVT_ABRB"/>
    <property type="match status" value="1"/>
</dbReference>
<feature type="domain" description="SpoVT-AbrB" evidence="3">
    <location>
        <begin position="6"/>
        <end position="46"/>
    </location>
</feature>
<dbReference type="EMBL" id="OANT01000004">
    <property type="protein sequence ID" value="SNX44812.1"/>
    <property type="molecule type" value="Genomic_DNA"/>
</dbReference>
<dbReference type="GO" id="GO:0003677">
    <property type="term" value="F:DNA binding"/>
    <property type="evidence" value="ECO:0007669"/>
    <property type="project" value="UniProtKB-UniRule"/>
</dbReference>
<evidence type="ECO:0000256" key="1">
    <source>
        <dbReference type="ARBA" id="ARBA00007924"/>
    </source>
</evidence>
<dbReference type="RefSeq" id="WP_213064417.1">
    <property type="nucleotide sequence ID" value="NZ_BAABHT010000009.1"/>
</dbReference>
<dbReference type="Proteomes" id="UP000219042">
    <property type="component" value="Unassembled WGS sequence"/>
</dbReference>
<dbReference type="InterPro" id="IPR037914">
    <property type="entry name" value="SpoVT-AbrB_sf"/>
</dbReference>
<evidence type="ECO:0000259" key="3">
    <source>
        <dbReference type="PROSITE" id="PS51740"/>
    </source>
</evidence>
<evidence type="ECO:0000256" key="2">
    <source>
        <dbReference type="PROSITE-ProRule" id="PRU01076"/>
    </source>
</evidence>
<dbReference type="InterPro" id="IPR007159">
    <property type="entry name" value="SpoVT-AbrB_dom"/>
</dbReference>
<gene>
    <name evidence="4" type="ORF">SAMN05421731_104171</name>
</gene>
<dbReference type="Gene3D" id="2.10.260.10">
    <property type="match status" value="1"/>
</dbReference>
<comment type="similarity">
    <text evidence="1">Belongs to the VapB family.</text>
</comment>
<reference evidence="5" key="1">
    <citation type="submission" date="2016-09" db="EMBL/GenBank/DDBJ databases">
        <authorList>
            <person name="Varghese N."/>
            <person name="Submissions S."/>
        </authorList>
    </citation>
    <scope>NUCLEOTIDE SEQUENCE [LARGE SCALE GENOMIC DNA]</scope>
    <source>
        <strain evidence="5">ANC 4466</strain>
    </source>
</reference>
<evidence type="ECO:0000313" key="4">
    <source>
        <dbReference type="EMBL" id="SNX44812.1"/>
    </source>
</evidence>
<dbReference type="Pfam" id="PF04014">
    <property type="entry name" value="MazE_antitoxin"/>
    <property type="match status" value="1"/>
</dbReference>
<dbReference type="InterPro" id="IPR051734">
    <property type="entry name" value="VapB_TA_antitoxins"/>
</dbReference>
<organism evidence="4 5">
    <name type="scientific">Acinetobacter puyangensis</name>
    <dbReference type="NCBI Taxonomy" id="1096779"/>
    <lineage>
        <taxon>Bacteria</taxon>
        <taxon>Pseudomonadati</taxon>
        <taxon>Pseudomonadota</taxon>
        <taxon>Gammaproteobacteria</taxon>
        <taxon>Moraxellales</taxon>
        <taxon>Moraxellaceae</taxon>
        <taxon>Acinetobacter</taxon>
    </lineage>
</organism>